<gene>
    <name evidence="2" type="ORF">MBAV_000312</name>
</gene>
<proteinExistence type="predicted"/>
<dbReference type="PANTHER" id="PTHR38731:SF3">
    <property type="entry name" value="BLL6125 PROTEIN"/>
    <property type="match status" value="1"/>
</dbReference>
<dbReference type="InterPro" id="IPR006860">
    <property type="entry name" value="FecR"/>
</dbReference>
<dbReference type="AlphaFoldDB" id="A0A0F3H3I5"/>
<comment type="caution">
    <text evidence="2">The sequence shown here is derived from an EMBL/GenBank/DDBJ whole genome shotgun (WGS) entry which is preliminary data.</text>
</comment>
<keyword evidence="3" id="KW-1185">Reference proteome</keyword>
<protein>
    <submittedName>
        <fullName evidence="2">Secreted protein containing FecR protein domain protein</fullName>
    </submittedName>
</protein>
<dbReference type="Pfam" id="PF04773">
    <property type="entry name" value="FecR"/>
    <property type="match status" value="1"/>
</dbReference>
<name>A0A0F3H3I5_9BACT</name>
<feature type="domain" description="FecR protein" evidence="1">
    <location>
        <begin position="61"/>
        <end position="148"/>
    </location>
</feature>
<sequence length="151" mass="16128">MYMAIEGRRIIGLTLLLLFIPVGLYAAETIGSIKAIGGKASVIRGENVVSAAVGTKVFKNDTLETGDDGTVGVILRDDTRLSLGPKSKIVFDDFVFSPNDNKYALVTRMTKGTATCVTGMIGKLSPKSVRFETPLATLGIRGTKFAVQIEE</sequence>
<organism evidence="2 3">
    <name type="scientific">Candidatus Magnetobacterium bavaricum</name>
    <dbReference type="NCBI Taxonomy" id="29290"/>
    <lineage>
        <taxon>Bacteria</taxon>
        <taxon>Pseudomonadati</taxon>
        <taxon>Nitrospirota</taxon>
        <taxon>Thermodesulfovibrionia</taxon>
        <taxon>Thermodesulfovibrionales</taxon>
        <taxon>Candidatus Magnetobacteriaceae</taxon>
        <taxon>Candidatus Magnetobacterium</taxon>
    </lineage>
</organism>
<evidence type="ECO:0000259" key="1">
    <source>
        <dbReference type="Pfam" id="PF04773"/>
    </source>
</evidence>
<accession>A0A0F3H3I5</accession>
<dbReference type="PANTHER" id="PTHR38731">
    <property type="entry name" value="LIPL45-RELATED LIPOPROTEIN-RELATED"/>
    <property type="match status" value="1"/>
</dbReference>
<dbReference type="Proteomes" id="UP000033423">
    <property type="component" value="Unassembled WGS sequence"/>
</dbReference>
<evidence type="ECO:0000313" key="2">
    <source>
        <dbReference type="EMBL" id="KJU87498.1"/>
    </source>
</evidence>
<reference evidence="2 3" key="1">
    <citation type="submission" date="2015-02" db="EMBL/GenBank/DDBJ databases">
        <title>Single-cell genomics of uncultivated deep-branching MTB reveals a conserved set of magnetosome genes.</title>
        <authorList>
            <person name="Kolinko S."/>
            <person name="Richter M."/>
            <person name="Glockner F.O."/>
            <person name="Brachmann A."/>
            <person name="Schuler D."/>
        </authorList>
    </citation>
    <scope>NUCLEOTIDE SEQUENCE [LARGE SCALE GENOMIC DNA]</scope>
    <source>
        <strain evidence="2">TM-1</strain>
    </source>
</reference>
<evidence type="ECO:0000313" key="3">
    <source>
        <dbReference type="Proteomes" id="UP000033423"/>
    </source>
</evidence>
<dbReference type="EMBL" id="LACI01000142">
    <property type="protein sequence ID" value="KJU87498.1"/>
    <property type="molecule type" value="Genomic_DNA"/>
</dbReference>